<comment type="caution">
    <text evidence="2">The sequence shown here is derived from an EMBL/GenBank/DDBJ whole genome shotgun (WGS) entry which is preliminary data.</text>
</comment>
<sequence length="268" mass="30591">MHPQLSTHIATEVYSTQLTRPREENSSRVPTNENHQQDLTKGRTELHRPGESNLPHRPRGQRGTGMMIFHTSYIERRNERASELQTSALHRAENLDFTLLRLEEDTVDKESREPKKRSEEALNRGDAEHRGTAKGRPVTDLEPKIASPPQQDAELRKNKKSSTPLANEEKLQTSTRYQNMEIIAHKPTNHKEKPDLKREKSRSSQHPNPKADYNDRNPHPSRVDAPTPSRIPLRPELSCSKGGVGSLQKQSDGQGRESERDHSVAKRR</sequence>
<dbReference type="EMBL" id="JAGKQM010000008">
    <property type="protein sequence ID" value="KAH0914232.1"/>
    <property type="molecule type" value="Genomic_DNA"/>
</dbReference>
<keyword evidence="3" id="KW-1185">Reference proteome</keyword>
<evidence type="ECO:0000313" key="2">
    <source>
        <dbReference type="EMBL" id="KAH0914232.1"/>
    </source>
</evidence>
<dbReference type="Proteomes" id="UP000824890">
    <property type="component" value="Unassembled WGS sequence"/>
</dbReference>
<feature type="compositionally biased region" description="Basic and acidic residues" evidence="1">
    <location>
        <begin position="35"/>
        <end position="50"/>
    </location>
</feature>
<gene>
    <name evidence="2" type="ORF">HID58_028678</name>
</gene>
<accession>A0ABQ8CAX7</accession>
<reference evidence="2 3" key="1">
    <citation type="submission" date="2021-05" db="EMBL/GenBank/DDBJ databases">
        <title>Genome Assembly of Synthetic Allotetraploid Brassica napus Reveals Homoeologous Exchanges between Subgenomes.</title>
        <authorList>
            <person name="Davis J.T."/>
        </authorList>
    </citation>
    <scope>NUCLEOTIDE SEQUENCE [LARGE SCALE GENOMIC DNA]</scope>
    <source>
        <strain evidence="3">cv. Da-Ae</strain>
        <tissue evidence="2">Seedling</tissue>
    </source>
</reference>
<feature type="compositionally biased region" description="Basic and acidic residues" evidence="1">
    <location>
        <begin position="212"/>
        <end position="222"/>
    </location>
</feature>
<feature type="compositionally biased region" description="Basic and acidic residues" evidence="1">
    <location>
        <begin position="106"/>
        <end position="143"/>
    </location>
</feature>
<evidence type="ECO:0000256" key="1">
    <source>
        <dbReference type="SAM" id="MobiDB-lite"/>
    </source>
</evidence>
<feature type="region of interest" description="Disordered" evidence="1">
    <location>
        <begin position="106"/>
        <end position="268"/>
    </location>
</feature>
<name>A0ABQ8CAX7_BRANA</name>
<feature type="region of interest" description="Disordered" evidence="1">
    <location>
        <begin position="16"/>
        <end position="65"/>
    </location>
</feature>
<organism evidence="2 3">
    <name type="scientific">Brassica napus</name>
    <name type="common">Rape</name>
    <dbReference type="NCBI Taxonomy" id="3708"/>
    <lineage>
        <taxon>Eukaryota</taxon>
        <taxon>Viridiplantae</taxon>
        <taxon>Streptophyta</taxon>
        <taxon>Embryophyta</taxon>
        <taxon>Tracheophyta</taxon>
        <taxon>Spermatophyta</taxon>
        <taxon>Magnoliopsida</taxon>
        <taxon>eudicotyledons</taxon>
        <taxon>Gunneridae</taxon>
        <taxon>Pentapetalae</taxon>
        <taxon>rosids</taxon>
        <taxon>malvids</taxon>
        <taxon>Brassicales</taxon>
        <taxon>Brassicaceae</taxon>
        <taxon>Brassiceae</taxon>
        <taxon>Brassica</taxon>
    </lineage>
</organism>
<proteinExistence type="predicted"/>
<feature type="compositionally biased region" description="Basic and acidic residues" evidence="1">
    <location>
        <begin position="189"/>
        <end position="202"/>
    </location>
</feature>
<protein>
    <submittedName>
        <fullName evidence="2">Uncharacterized protein</fullName>
    </submittedName>
</protein>
<evidence type="ECO:0000313" key="3">
    <source>
        <dbReference type="Proteomes" id="UP000824890"/>
    </source>
</evidence>
<feature type="compositionally biased region" description="Basic and acidic residues" evidence="1">
    <location>
        <begin position="254"/>
        <end position="268"/>
    </location>
</feature>